<gene>
    <name evidence="1" type="ORF">ACFO5W_19375</name>
</gene>
<dbReference type="Proteomes" id="UP001595961">
    <property type="component" value="Unassembled WGS sequence"/>
</dbReference>
<accession>A0ABV9C8N3</accession>
<dbReference type="EMBL" id="JBHSGA010000020">
    <property type="protein sequence ID" value="MFC4528814.1"/>
    <property type="molecule type" value="Genomic_DNA"/>
</dbReference>
<name>A0ABV9C8N3_9GAMM</name>
<sequence>MSDVTENITSIDQRRALRKRANFTALVTDVISGQSIGHLGNLSANGMLLISPHPPRSEAIYQVSLSLPGLGSSPQTIEVGIQEQWQEEAASPGQVWAGYRIVAIGDSDAALLDAWLELPGQN</sequence>
<protein>
    <submittedName>
        <fullName evidence="1">PilZ domain-containing protein</fullName>
    </submittedName>
</protein>
<comment type="caution">
    <text evidence="1">The sequence shown here is derived from an EMBL/GenBank/DDBJ whole genome shotgun (WGS) entry which is preliminary data.</text>
</comment>
<keyword evidence="2" id="KW-1185">Reference proteome</keyword>
<evidence type="ECO:0000313" key="1">
    <source>
        <dbReference type="EMBL" id="MFC4528814.1"/>
    </source>
</evidence>
<organism evidence="1 2">
    <name type="scientific">Dyella halodurans</name>
    <dbReference type="NCBI Taxonomy" id="1920171"/>
    <lineage>
        <taxon>Bacteria</taxon>
        <taxon>Pseudomonadati</taxon>
        <taxon>Pseudomonadota</taxon>
        <taxon>Gammaproteobacteria</taxon>
        <taxon>Lysobacterales</taxon>
        <taxon>Rhodanobacteraceae</taxon>
        <taxon>Dyella</taxon>
    </lineage>
</organism>
<evidence type="ECO:0000313" key="2">
    <source>
        <dbReference type="Proteomes" id="UP001595961"/>
    </source>
</evidence>
<reference evidence="2" key="1">
    <citation type="journal article" date="2019" name="Int. J. Syst. Evol. Microbiol.">
        <title>The Global Catalogue of Microorganisms (GCM) 10K type strain sequencing project: providing services to taxonomists for standard genome sequencing and annotation.</title>
        <authorList>
            <consortium name="The Broad Institute Genomics Platform"/>
            <consortium name="The Broad Institute Genome Sequencing Center for Infectious Disease"/>
            <person name="Wu L."/>
            <person name="Ma J."/>
        </authorList>
    </citation>
    <scope>NUCLEOTIDE SEQUENCE [LARGE SCALE GENOMIC DNA]</scope>
    <source>
        <strain evidence="2">CCM 4481</strain>
    </source>
</reference>
<dbReference type="RefSeq" id="WP_266147818.1">
    <property type="nucleotide sequence ID" value="NZ_CP064028.1"/>
</dbReference>
<proteinExistence type="predicted"/>